<feature type="region of interest" description="Disordered" evidence="1">
    <location>
        <begin position="1"/>
        <end position="41"/>
    </location>
</feature>
<evidence type="ECO:0000313" key="4">
    <source>
        <dbReference type="Proteomes" id="UP000039324"/>
    </source>
</evidence>
<protein>
    <recommendedName>
        <fullName evidence="2">NAD(P)-binding domain-containing protein</fullName>
    </recommendedName>
</protein>
<sequence length="389" mass="41857">MEGTGADKPGTAEVETPSPKNDNVDDKHAAAEATTTKDGDAKFDRSSCRVALVTGISGMIGSHVARALLNERDPFCYKVVGLIRPRTDLSSLAGIIDEIKFVIGDITDSSAMYDMMERERPDVVFHFAAQAINGISFGLAKMTLDGNVQGTLNLFEALRIAKLKPRVLVAGSSTEYGRSANTHDGPIPEDIVLDPVSPYGISKFATEKIANQYYISHGIPALTARIFIHVGVGGTDSLAINQFCKQVALAELGFSPPVIKHGNLDTARDITDAKDSAVAMIALAEKGEPGEGYNVGSGNSMRISDLLKIAVSMSKVPMTTELDETRLRSFDEKVLVANVDKLKKVTGWTPKPDMEGTIGNILAYWRTKVRTLYCKRPDGTDKCATADST</sequence>
<dbReference type="EMBL" id="CDSF01000001">
    <property type="protein sequence ID" value="CEO94563.1"/>
    <property type="molecule type" value="Genomic_DNA"/>
</dbReference>
<dbReference type="Gene3D" id="3.40.50.720">
    <property type="entry name" value="NAD(P)-binding Rossmann-like Domain"/>
    <property type="match status" value="1"/>
</dbReference>
<reference evidence="3 4" key="1">
    <citation type="submission" date="2015-02" db="EMBL/GenBank/DDBJ databases">
        <authorList>
            <person name="Chooi Y.-H."/>
        </authorList>
    </citation>
    <scope>NUCLEOTIDE SEQUENCE [LARGE SCALE GENOMIC DNA]</scope>
    <source>
        <strain evidence="3">E3</strain>
    </source>
</reference>
<dbReference type="Proteomes" id="UP000039324">
    <property type="component" value="Unassembled WGS sequence"/>
</dbReference>
<evidence type="ECO:0000313" key="3">
    <source>
        <dbReference type="EMBL" id="CEO94563.1"/>
    </source>
</evidence>
<evidence type="ECO:0000259" key="2">
    <source>
        <dbReference type="Pfam" id="PF16363"/>
    </source>
</evidence>
<dbReference type="InterPro" id="IPR036291">
    <property type="entry name" value="NAD(P)-bd_dom_sf"/>
</dbReference>
<keyword evidence="4" id="KW-1185">Reference proteome</keyword>
<dbReference type="AlphaFoldDB" id="A0A0G4IHA3"/>
<gene>
    <name evidence="3" type="ORF">PBRA_000348</name>
</gene>
<feature type="domain" description="NAD(P)-binding" evidence="2">
    <location>
        <begin position="52"/>
        <end position="357"/>
    </location>
</feature>
<dbReference type="OMA" id="LAMEHMA"/>
<dbReference type="Gene3D" id="3.90.25.10">
    <property type="entry name" value="UDP-galactose 4-epimerase, domain 1"/>
    <property type="match status" value="1"/>
</dbReference>
<proteinExistence type="predicted"/>
<dbReference type="STRING" id="37360.A0A0G4IHA3"/>
<dbReference type="Pfam" id="PF16363">
    <property type="entry name" value="GDP_Man_Dehyd"/>
    <property type="match status" value="1"/>
</dbReference>
<accession>A0A0G4IHA3</accession>
<dbReference type="SUPFAM" id="SSF51735">
    <property type="entry name" value="NAD(P)-binding Rossmann-fold domains"/>
    <property type="match status" value="1"/>
</dbReference>
<dbReference type="OrthoDB" id="441541at2759"/>
<evidence type="ECO:0000256" key="1">
    <source>
        <dbReference type="SAM" id="MobiDB-lite"/>
    </source>
</evidence>
<dbReference type="PANTHER" id="PTHR43000">
    <property type="entry name" value="DTDP-D-GLUCOSE 4,6-DEHYDRATASE-RELATED"/>
    <property type="match status" value="1"/>
</dbReference>
<name>A0A0G4IHA3_PLABS</name>
<dbReference type="InterPro" id="IPR016040">
    <property type="entry name" value="NAD(P)-bd_dom"/>
</dbReference>
<feature type="compositionally biased region" description="Basic and acidic residues" evidence="1">
    <location>
        <begin position="22"/>
        <end position="41"/>
    </location>
</feature>
<organism evidence="3 4">
    <name type="scientific">Plasmodiophora brassicae</name>
    <name type="common">Clubroot disease agent</name>
    <dbReference type="NCBI Taxonomy" id="37360"/>
    <lineage>
        <taxon>Eukaryota</taxon>
        <taxon>Sar</taxon>
        <taxon>Rhizaria</taxon>
        <taxon>Endomyxa</taxon>
        <taxon>Phytomyxea</taxon>
        <taxon>Plasmodiophorida</taxon>
        <taxon>Plasmodiophoridae</taxon>
        <taxon>Plasmodiophora</taxon>
    </lineage>
</organism>